<dbReference type="GeneID" id="36513355"/>
<dbReference type="KEGG" id="harc:HARCEL1_12570"/>
<evidence type="ECO:0000313" key="1">
    <source>
        <dbReference type="EMBL" id="AWB28475.1"/>
    </source>
</evidence>
<sequence>MARYFLDTGVLVGLTFLHDLWHDDAERLYDTDNGLYTSRAVVYEYCNNSNSSRLEDTVVDWDTDAGLFGAILAKVRAAQMNLNLRMDGYEDYELDIETLVEAFLEETDVMGSIKPERLIEEHIKTNIRNELEDTLADEEVTTASARRALDSLCDTVIYEAHETKQKLQNRVTQGPSGSLGKFERRQRLGFVDGYMDKVILSDAAHQNDRNLVNKVVTADKSDMYGHRERINAELGIRVVYIKDDFADPCWPDGE</sequence>
<dbReference type="AlphaFoldDB" id="A0A2R4X3U6"/>
<reference evidence="1 2" key="1">
    <citation type="submission" date="2018-04" db="EMBL/GenBank/DDBJ databases">
        <title>Halococcoides cellulosivorans gen. nov., sp. nov., an extremely halophilic cellulose-utilizing haloarchaeon from hypersaline lakes.</title>
        <authorList>
            <person name="Sorokin D.Y."/>
            <person name="Toshchakov S.V."/>
            <person name="Samarov N.I."/>
            <person name="Korzhenkov A."/>
            <person name="Kublanov I.V."/>
        </authorList>
    </citation>
    <scope>NUCLEOTIDE SEQUENCE [LARGE SCALE GENOMIC DNA]</scope>
    <source>
        <strain evidence="1 2">HArcel1</strain>
    </source>
</reference>
<dbReference type="Proteomes" id="UP000244727">
    <property type="component" value="Chromosome"/>
</dbReference>
<dbReference type="EMBL" id="CP028858">
    <property type="protein sequence ID" value="AWB28475.1"/>
    <property type="molecule type" value="Genomic_DNA"/>
</dbReference>
<evidence type="ECO:0000313" key="2">
    <source>
        <dbReference type="Proteomes" id="UP000244727"/>
    </source>
</evidence>
<protein>
    <recommendedName>
        <fullName evidence="3">DUF4935 domain-containing protein</fullName>
    </recommendedName>
</protein>
<proteinExistence type="predicted"/>
<dbReference type="RefSeq" id="WP_108383923.1">
    <property type="nucleotide sequence ID" value="NZ_CP028858.1"/>
</dbReference>
<evidence type="ECO:0008006" key="3">
    <source>
        <dbReference type="Google" id="ProtNLM"/>
    </source>
</evidence>
<accession>A0A2R4X3U6</accession>
<name>A0A2R4X3U6_9EURY</name>
<keyword evidence="2" id="KW-1185">Reference proteome</keyword>
<organism evidence="1 2">
    <name type="scientific">Halococcoides cellulosivorans</name>
    <dbReference type="NCBI Taxonomy" id="1679096"/>
    <lineage>
        <taxon>Archaea</taxon>
        <taxon>Methanobacteriati</taxon>
        <taxon>Methanobacteriota</taxon>
        <taxon>Stenosarchaea group</taxon>
        <taxon>Halobacteria</taxon>
        <taxon>Halobacteriales</taxon>
        <taxon>Haloarculaceae</taxon>
        <taxon>Halococcoides</taxon>
    </lineage>
</organism>
<gene>
    <name evidence="1" type="ORF">HARCEL1_12570</name>
</gene>
<dbReference type="InterPro" id="IPR029060">
    <property type="entry name" value="PIN-like_dom_sf"/>
</dbReference>
<dbReference type="SUPFAM" id="SSF88723">
    <property type="entry name" value="PIN domain-like"/>
    <property type="match status" value="1"/>
</dbReference>